<sequence length="219" mass="24141">MHHFKAREQSWKPLHLAHSPIHAAANVALEEIALLKINKTVVLTYASIDRSGHAGVCPECCCALRRTERKKVKEREKAMAGETDADILLQSGSVSRNKWKHRTSASSDGLKWKCCEWGQPWAICDVSEVIIVADVRPALGCLALRNGAGQGPHLRLFFFTSEWLSWDRWVIITPGHCGPFSTVSMVAVTPAGQFRFSAPGVRCRLRGGAGFKALDVLDP</sequence>
<evidence type="ECO:0000313" key="1">
    <source>
        <dbReference type="EMBL" id="KAK3531274.1"/>
    </source>
</evidence>
<comment type="caution">
    <text evidence="1">The sequence shown here is derived from an EMBL/GenBank/DDBJ whole genome shotgun (WGS) entry which is preliminary data.</text>
</comment>
<protein>
    <submittedName>
        <fullName evidence="1">Uncharacterized protein</fullName>
    </submittedName>
</protein>
<reference evidence="1" key="1">
    <citation type="submission" date="2023-06" db="EMBL/GenBank/DDBJ databases">
        <title>Male Hemibagrus guttatus genome.</title>
        <authorList>
            <person name="Bian C."/>
        </authorList>
    </citation>
    <scope>NUCLEOTIDE SEQUENCE</scope>
    <source>
        <strain evidence="1">Male_cb2023</strain>
        <tissue evidence="1">Muscle</tissue>
    </source>
</reference>
<keyword evidence="2" id="KW-1185">Reference proteome</keyword>
<name>A0AAE0QSS5_9TELE</name>
<dbReference type="EMBL" id="JAUCMX010000011">
    <property type="protein sequence ID" value="KAK3531274.1"/>
    <property type="molecule type" value="Genomic_DNA"/>
</dbReference>
<accession>A0AAE0QSS5</accession>
<dbReference type="Proteomes" id="UP001274896">
    <property type="component" value="Unassembled WGS sequence"/>
</dbReference>
<organism evidence="1 2">
    <name type="scientific">Hemibagrus guttatus</name>
    <dbReference type="NCBI Taxonomy" id="175788"/>
    <lineage>
        <taxon>Eukaryota</taxon>
        <taxon>Metazoa</taxon>
        <taxon>Chordata</taxon>
        <taxon>Craniata</taxon>
        <taxon>Vertebrata</taxon>
        <taxon>Euteleostomi</taxon>
        <taxon>Actinopterygii</taxon>
        <taxon>Neopterygii</taxon>
        <taxon>Teleostei</taxon>
        <taxon>Ostariophysi</taxon>
        <taxon>Siluriformes</taxon>
        <taxon>Bagridae</taxon>
        <taxon>Hemibagrus</taxon>
    </lineage>
</organism>
<gene>
    <name evidence="1" type="ORF">QTP70_015200</name>
</gene>
<dbReference type="AlphaFoldDB" id="A0AAE0QSS5"/>
<proteinExistence type="predicted"/>
<evidence type="ECO:0000313" key="2">
    <source>
        <dbReference type="Proteomes" id="UP001274896"/>
    </source>
</evidence>
<feature type="non-terminal residue" evidence="1">
    <location>
        <position position="219"/>
    </location>
</feature>